<comment type="similarity">
    <text evidence="2 7">Belongs to the MIP/aquaporin (TC 1.A.8) family.</text>
</comment>
<name>A0A8H7SUY7_9FUNG</name>
<dbReference type="GO" id="GO:0015250">
    <property type="term" value="F:water channel activity"/>
    <property type="evidence" value="ECO:0007669"/>
    <property type="project" value="TreeGrafter"/>
</dbReference>
<dbReference type="PANTHER" id="PTHR19139:SF199">
    <property type="entry name" value="MIP17260P"/>
    <property type="match status" value="1"/>
</dbReference>
<evidence type="ECO:0000256" key="6">
    <source>
        <dbReference type="ARBA" id="ARBA00023136"/>
    </source>
</evidence>
<dbReference type="Gene3D" id="1.20.1080.10">
    <property type="entry name" value="Glycerol uptake facilitator protein"/>
    <property type="match status" value="1"/>
</dbReference>
<dbReference type="SUPFAM" id="SSF81338">
    <property type="entry name" value="Aquaporin-like"/>
    <property type="match status" value="1"/>
</dbReference>
<reference evidence="10" key="1">
    <citation type="submission" date="2021-01" db="EMBL/GenBank/DDBJ databases">
        <title>Metabolic potential, ecology and presence of endohyphal bacteria is reflected in genomic diversity of Mucoromycotina.</title>
        <authorList>
            <person name="Muszewska A."/>
            <person name="Okrasinska A."/>
            <person name="Steczkiewicz K."/>
            <person name="Drgas O."/>
            <person name="Orlowska M."/>
            <person name="Perlinska-Lenart U."/>
            <person name="Aleksandrzak-Piekarczyk T."/>
            <person name="Szatraj K."/>
            <person name="Zielenkiewicz U."/>
            <person name="Pilsyk S."/>
            <person name="Malc E."/>
            <person name="Mieczkowski P."/>
            <person name="Kruszewska J.S."/>
            <person name="Biernat P."/>
            <person name="Pawlowska J."/>
        </authorList>
    </citation>
    <scope>NUCLEOTIDE SEQUENCE</scope>
    <source>
        <strain evidence="10">WA0000018081</strain>
    </source>
</reference>
<feature type="transmembrane region" description="Helical" evidence="9">
    <location>
        <begin position="29"/>
        <end position="47"/>
    </location>
</feature>
<feature type="transmembrane region" description="Helical" evidence="9">
    <location>
        <begin position="110"/>
        <end position="130"/>
    </location>
</feature>
<evidence type="ECO:0000256" key="8">
    <source>
        <dbReference type="SAM" id="MobiDB-lite"/>
    </source>
</evidence>
<evidence type="ECO:0000256" key="4">
    <source>
        <dbReference type="ARBA" id="ARBA00022692"/>
    </source>
</evidence>
<feature type="transmembrane region" description="Helical" evidence="9">
    <location>
        <begin position="67"/>
        <end position="98"/>
    </location>
</feature>
<evidence type="ECO:0000256" key="1">
    <source>
        <dbReference type="ARBA" id="ARBA00004141"/>
    </source>
</evidence>
<evidence type="ECO:0000313" key="10">
    <source>
        <dbReference type="EMBL" id="KAG2235712.1"/>
    </source>
</evidence>
<evidence type="ECO:0000256" key="7">
    <source>
        <dbReference type="RuleBase" id="RU000477"/>
    </source>
</evidence>
<dbReference type="InterPro" id="IPR000425">
    <property type="entry name" value="MIP"/>
</dbReference>
<evidence type="ECO:0000313" key="11">
    <source>
        <dbReference type="Proteomes" id="UP000613177"/>
    </source>
</evidence>
<feature type="region of interest" description="Disordered" evidence="8">
    <location>
        <begin position="250"/>
        <end position="283"/>
    </location>
</feature>
<dbReference type="InterPro" id="IPR034294">
    <property type="entry name" value="Aquaporin_transptr"/>
</dbReference>
<feature type="transmembrane region" description="Helical" evidence="9">
    <location>
        <begin position="217"/>
        <end position="239"/>
    </location>
</feature>
<gene>
    <name evidence="10" type="ORF">INT48_009127</name>
</gene>
<dbReference type="GO" id="GO:0005886">
    <property type="term" value="C:plasma membrane"/>
    <property type="evidence" value="ECO:0007669"/>
    <property type="project" value="TreeGrafter"/>
</dbReference>
<proteinExistence type="inferred from homology"/>
<dbReference type="AlphaFoldDB" id="A0A8H7SUY7"/>
<evidence type="ECO:0000256" key="5">
    <source>
        <dbReference type="ARBA" id="ARBA00022989"/>
    </source>
</evidence>
<evidence type="ECO:0000256" key="3">
    <source>
        <dbReference type="ARBA" id="ARBA00022448"/>
    </source>
</evidence>
<comment type="subcellular location">
    <subcellularLocation>
        <location evidence="1">Membrane</location>
        <topology evidence="1">Multi-pass membrane protein</topology>
    </subcellularLocation>
</comment>
<dbReference type="Pfam" id="PF00230">
    <property type="entry name" value="MIP"/>
    <property type="match status" value="1"/>
</dbReference>
<feature type="transmembrane region" description="Helical" evidence="9">
    <location>
        <begin position="150"/>
        <end position="170"/>
    </location>
</feature>
<organism evidence="10 11">
    <name type="scientific">Thamnidium elegans</name>
    <dbReference type="NCBI Taxonomy" id="101142"/>
    <lineage>
        <taxon>Eukaryota</taxon>
        <taxon>Fungi</taxon>
        <taxon>Fungi incertae sedis</taxon>
        <taxon>Mucoromycota</taxon>
        <taxon>Mucoromycotina</taxon>
        <taxon>Mucoromycetes</taxon>
        <taxon>Mucorales</taxon>
        <taxon>Mucorineae</taxon>
        <taxon>Mucoraceae</taxon>
        <taxon>Thamnidium</taxon>
    </lineage>
</organism>
<dbReference type="EMBL" id="JAEPRE010000028">
    <property type="protein sequence ID" value="KAG2235712.1"/>
    <property type="molecule type" value="Genomic_DNA"/>
</dbReference>
<keyword evidence="3 7" id="KW-0813">Transport</keyword>
<evidence type="ECO:0008006" key="12">
    <source>
        <dbReference type="Google" id="ProtNLM"/>
    </source>
</evidence>
<comment type="caution">
    <text evidence="10">The sequence shown here is derived from an EMBL/GenBank/DDBJ whole genome shotgun (WGS) entry which is preliminary data.</text>
</comment>
<protein>
    <recommendedName>
        <fullName evidence="12">Aquaporin</fullName>
    </recommendedName>
</protein>
<dbReference type="OrthoDB" id="3222at2759"/>
<keyword evidence="5 9" id="KW-1133">Transmembrane helix</keyword>
<keyword evidence="6 9" id="KW-0472">Membrane</keyword>
<evidence type="ECO:0000256" key="2">
    <source>
        <dbReference type="ARBA" id="ARBA00006175"/>
    </source>
</evidence>
<feature type="compositionally biased region" description="Basic and acidic residues" evidence="8">
    <location>
        <begin position="267"/>
        <end position="277"/>
    </location>
</feature>
<evidence type="ECO:0000256" key="9">
    <source>
        <dbReference type="SAM" id="Phobius"/>
    </source>
</evidence>
<dbReference type="Proteomes" id="UP000613177">
    <property type="component" value="Unassembled WGS sequence"/>
</dbReference>
<sequence>MRPLNDIFGCNKGSAPNLVADLKASLGEFVGMVIFIFLALSGVQACLEAPTSDPVGFGPSATQIQSIAFSFTSGIVVALCVCGSTSGGVLNPAVLLSLLLTGNINWLRGILFFIAEIVGGIVGAYFSSFVSAKPLHGVNMVNPGFNNSQVFFAEALLTCSLCLTVLFIILDKHLLADFAPFVVGTAIFICHMIGSPIDGTSVNPARSLAAAVVTGQWASHWIFWIAPLVGGIFAVIIYLTSKVLTEESQEDELIQNAEQDENSLDNRYSDKGQKSEKIPSVIA</sequence>
<keyword evidence="11" id="KW-1185">Reference proteome</keyword>
<keyword evidence="4 7" id="KW-0812">Transmembrane</keyword>
<feature type="compositionally biased region" description="Acidic residues" evidence="8">
    <location>
        <begin position="250"/>
        <end position="263"/>
    </location>
</feature>
<dbReference type="InterPro" id="IPR023271">
    <property type="entry name" value="Aquaporin-like"/>
</dbReference>
<feature type="transmembrane region" description="Helical" evidence="9">
    <location>
        <begin position="177"/>
        <end position="197"/>
    </location>
</feature>
<dbReference type="PANTHER" id="PTHR19139">
    <property type="entry name" value="AQUAPORIN TRANSPORTER"/>
    <property type="match status" value="1"/>
</dbReference>
<dbReference type="PRINTS" id="PR00783">
    <property type="entry name" value="MINTRINSICP"/>
</dbReference>
<accession>A0A8H7SUY7</accession>